<accession>A0AAW2XC91</accession>
<keyword evidence="3" id="KW-0808">Transferase</keyword>
<comment type="subcellular location">
    <subcellularLocation>
        <location evidence="1">Membrane</location>
        <topology evidence="1">Single-pass type II membrane protein</topology>
    </subcellularLocation>
</comment>
<dbReference type="InterPro" id="IPR044174">
    <property type="entry name" value="BC10-like"/>
</dbReference>
<keyword evidence="4" id="KW-0472">Membrane</keyword>
<reference evidence="6" key="1">
    <citation type="submission" date="2020-06" db="EMBL/GenBank/DDBJ databases">
        <authorList>
            <person name="Li T."/>
            <person name="Hu X."/>
            <person name="Zhang T."/>
            <person name="Song X."/>
            <person name="Zhang H."/>
            <person name="Dai N."/>
            <person name="Sheng W."/>
            <person name="Hou X."/>
            <person name="Wei L."/>
        </authorList>
    </citation>
    <scope>NUCLEOTIDE SEQUENCE</scope>
    <source>
        <strain evidence="6">KEN1</strain>
        <tissue evidence="6">Leaf</tissue>
    </source>
</reference>
<dbReference type="GO" id="GO:0016757">
    <property type="term" value="F:glycosyltransferase activity"/>
    <property type="evidence" value="ECO:0007669"/>
    <property type="project" value="UniProtKB-KW"/>
</dbReference>
<evidence type="ECO:0000256" key="1">
    <source>
        <dbReference type="ARBA" id="ARBA00004606"/>
    </source>
</evidence>
<evidence type="ECO:0000256" key="2">
    <source>
        <dbReference type="ARBA" id="ARBA00022676"/>
    </source>
</evidence>
<reference evidence="6" key="2">
    <citation type="journal article" date="2024" name="Plant">
        <title>Genomic evolution and insights into agronomic trait innovations of Sesamum species.</title>
        <authorList>
            <person name="Miao H."/>
            <person name="Wang L."/>
            <person name="Qu L."/>
            <person name="Liu H."/>
            <person name="Sun Y."/>
            <person name="Le M."/>
            <person name="Wang Q."/>
            <person name="Wei S."/>
            <person name="Zheng Y."/>
            <person name="Lin W."/>
            <person name="Duan Y."/>
            <person name="Cao H."/>
            <person name="Xiong S."/>
            <person name="Wang X."/>
            <person name="Wei L."/>
            <person name="Li C."/>
            <person name="Ma Q."/>
            <person name="Ju M."/>
            <person name="Zhao R."/>
            <person name="Li G."/>
            <person name="Mu C."/>
            <person name="Tian Q."/>
            <person name="Mei H."/>
            <person name="Zhang T."/>
            <person name="Gao T."/>
            <person name="Zhang H."/>
        </authorList>
    </citation>
    <scope>NUCLEOTIDE SEQUENCE</scope>
    <source>
        <strain evidence="6">KEN1</strain>
    </source>
</reference>
<comment type="caution">
    <text evidence="6">The sequence shown here is derived from an EMBL/GenBank/DDBJ whole genome shotgun (WGS) entry which is preliminary data.</text>
</comment>
<keyword evidence="2" id="KW-0328">Glycosyltransferase</keyword>
<proteinExistence type="predicted"/>
<dbReference type="AlphaFoldDB" id="A0AAW2XC91"/>
<dbReference type="InterPro" id="IPR003406">
    <property type="entry name" value="Glyco_trans_14"/>
</dbReference>
<protein>
    <submittedName>
        <fullName evidence="6">Uncharacterized protein</fullName>
    </submittedName>
</protein>
<dbReference type="PANTHER" id="PTHR31042">
    <property type="entry name" value="CORE-2/I-BRANCHING BETA-1,6-N-ACETYLGLUCOSAMINYLTRANSFERASE FAMILY PROTEIN-RELATED"/>
    <property type="match status" value="1"/>
</dbReference>
<evidence type="ECO:0000256" key="5">
    <source>
        <dbReference type="ARBA" id="ARBA00023180"/>
    </source>
</evidence>
<sequence>MFLTTSPLPFAPLWELFFARAPKNLYNIYGHSDPSVNYTTTGSEFGDVFKGRVIPSKPTRRQTPTLIAAARRLLAHGLLHDQSNSTVAVAVAGRRQRQWR</sequence>
<evidence type="ECO:0000256" key="4">
    <source>
        <dbReference type="ARBA" id="ARBA00023136"/>
    </source>
</evidence>
<keyword evidence="5" id="KW-0325">Glycoprotein</keyword>
<dbReference type="Pfam" id="PF02485">
    <property type="entry name" value="Branch"/>
    <property type="match status" value="1"/>
</dbReference>
<gene>
    <name evidence="6" type="ORF">Slati_1136900</name>
</gene>
<dbReference type="PANTHER" id="PTHR31042:SF60">
    <property type="entry name" value="CORE-2_I-BRANCHING BETA-1,6-N-ACETYLGLUCOSAMINYLTRANSFERASE FAMILY PROTEIN"/>
    <property type="match status" value="1"/>
</dbReference>
<dbReference type="EMBL" id="JACGWN010000004">
    <property type="protein sequence ID" value="KAL0451588.1"/>
    <property type="molecule type" value="Genomic_DNA"/>
</dbReference>
<evidence type="ECO:0000256" key="3">
    <source>
        <dbReference type="ARBA" id="ARBA00022679"/>
    </source>
</evidence>
<name>A0AAW2XC91_9LAMI</name>
<dbReference type="GO" id="GO:0016020">
    <property type="term" value="C:membrane"/>
    <property type="evidence" value="ECO:0007669"/>
    <property type="project" value="UniProtKB-SubCell"/>
</dbReference>
<organism evidence="6">
    <name type="scientific">Sesamum latifolium</name>
    <dbReference type="NCBI Taxonomy" id="2727402"/>
    <lineage>
        <taxon>Eukaryota</taxon>
        <taxon>Viridiplantae</taxon>
        <taxon>Streptophyta</taxon>
        <taxon>Embryophyta</taxon>
        <taxon>Tracheophyta</taxon>
        <taxon>Spermatophyta</taxon>
        <taxon>Magnoliopsida</taxon>
        <taxon>eudicotyledons</taxon>
        <taxon>Gunneridae</taxon>
        <taxon>Pentapetalae</taxon>
        <taxon>asterids</taxon>
        <taxon>lamiids</taxon>
        <taxon>Lamiales</taxon>
        <taxon>Pedaliaceae</taxon>
        <taxon>Sesamum</taxon>
    </lineage>
</organism>
<evidence type="ECO:0000313" key="6">
    <source>
        <dbReference type="EMBL" id="KAL0451588.1"/>
    </source>
</evidence>